<proteinExistence type="inferred from homology"/>
<accession>A0A9D1N0C1</accession>
<evidence type="ECO:0000256" key="5">
    <source>
        <dbReference type="ARBA" id="ARBA00022989"/>
    </source>
</evidence>
<evidence type="ECO:0000256" key="2">
    <source>
        <dbReference type="ARBA" id="ARBA00005262"/>
    </source>
</evidence>
<evidence type="ECO:0000256" key="7">
    <source>
        <dbReference type="SAM" id="Phobius"/>
    </source>
</evidence>
<reference evidence="8" key="2">
    <citation type="journal article" date="2021" name="PeerJ">
        <title>Extensive microbial diversity within the chicken gut microbiome revealed by metagenomics and culture.</title>
        <authorList>
            <person name="Gilroy R."/>
            <person name="Ravi A."/>
            <person name="Getino M."/>
            <person name="Pursley I."/>
            <person name="Horton D.L."/>
            <person name="Alikhan N.F."/>
            <person name="Baker D."/>
            <person name="Gharbi K."/>
            <person name="Hall N."/>
            <person name="Watson M."/>
            <person name="Adriaenssens E.M."/>
            <person name="Foster-Nyarko E."/>
            <person name="Jarju S."/>
            <person name="Secka A."/>
            <person name="Antonio M."/>
            <person name="Oren A."/>
            <person name="Chaudhuri R.R."/>
            <person name="La Ragione R."/>
            <person name="Hildebrand F."/>
            <person name="Pallen M.J."/>
        </authorList>
    </citation>
    <scope>NUCLEOTIDE SEQUENCE</scope>
    <source>
        <strain evidence="8">CHK154-7741</strain>
    </source>
</reference>
<dbReference type="InterPro" id="IPR052518">
    <property type="entry name" value="CHR_Transporter"/>
</dbReference>
<dbReference type="EMBL" id="DVOD01000035">
    <property type="protein sequence ID" value="HIU92480.1"/>
    <property type="molecule type" value="Genomic_DNA"/>
</dbReference>
<evidence type="ECO:0000313" key="8">
    <source>
        <dbReference type="EMBL" id="HIU92480.1"/>
    </source>
</evidence>
<evidence type="ECO:0000256" key="3">
    <source>
        <dbReference type="ARBA" id="ARBA00022475"/>
    </source>
</evidence>
<feature type="transmembrane region" description="Helical" evidence="7">
    <location>
        <begin position="149"/>
        <end position="166"/>
    </location>
</feature>
<dbReference type="PANTHER" id="PTHR43663">
    <property type="entry name" value="CHROMATE TRANSPORT PROTEIN-RELATED"/>
    <property type="match status" value="1"/>
</dbReference>
<sequence>MNDILILAFEYMKIGAVAIGGGYTVIPFLYYLVEKYHWFEVAQITQMIAVSNLTPGPIGINMATFVGVKVGGILGAAFVTFAFMVPSFIIVCSLSKFLKKNKENKLINNIMYGLRPAAVALISVAGLKIMNTTVFNLTKFLKTHNLSDFISLKAFILLMAFCAMGLKLKKNPMILIVAAIVLGLVIKL</sequence>
<keyword evidence="3" id="KW-1003">Cell membrane</keyword>
<dbReference type="Pfam" id="PF02417">
    <property type="entry name" value="Chromate_transp"/>
    <property type="match status" value="1"/>
</dbReference>
<dbReference type="GO" id="GO:0015109">
    <property type="term" value="F:chromate transmembrane transporter activity"/>
    <property type="evidence" value="ECO:0007669"/>
    <property type="project" value="InterPro"/>
</dbReference>
<reference evidence="8" key="1">
    <citation type="submission" date="2020-10" db="EMBL/GenBank/DDBJ databases">
        <authorList>
            <person name="Gilroy R."/>
        </authorList>
    </citation>
    <scope>NUCLEOTIDE SEQUENCE</scope>
    <source>
        <strain evidence="8">CHK154-7741</strain>
    </source>
</reference>
<dbReference type="InterPro" id="IPR003370">
    <property type="entry name" value="Chromate_transpt"/>
</dbReference>
<keyword evidence="5 7" id="KW-1133">Transmembrane helix</keyword>
<dbReference type="PANTHER" id="PTHR43663:SF1">
    <property type="entry name" value="CHROMATE TRANSPORTER"/>
    <property type="match status" value="1"/>
</dbReference>
<comment type="subcellular location">
    <subcellularLocation>
        <location evidence="1">Cell membrane</location>
        <topology evidence="1">Multi-pass membrane protein</topology>
    </subcellularLocation>
</comment>
<gene>
    <name evidence="8" type="ORF">IAD26_05030</name>
</gene>
<dbReference type="GO" id="GO:0005886">
    <property type="term" value="C:plasma membrane"/>
    <property type="evidence" value="ECO:0007669"/>
    <property type="project" value="UniProtKB-SubCell"/>
</dbReference>
<evidence type="ECO:0000256" key="1">
    <source>
        <dbReference type="ARBA" id="ARBA00004651"/>
    </source>
</evidence>
<comment type="caution">
    <text evidence="8">The sequence shown here is derived from an EMBL/GenBank/DDBJ whole genome shotgun (WGS) entry which is preliminary data.</text>
</comment>
<feature type="transmembrane region" description="Helical" evidence="7">
    <location>
        <begin position="12"/>
        <end position="33"/>
    </location>
</feature>
<organism evidence="8 9">
    <name type="scientific">Candidatus Limenecus avicola</name>
    <dbReference type="NCBI Taxonomy" id="2840847"/>
    <lineage>
        <taxon>Bacteria</taxon>
        <taxon>Bacillati</taxon>
        <taxon>Bacillota</taxon>
        <taxon>Clostridia</taxon>
        <taxon>Eubacteriales</taxon>
        <taxon>Clostridiaceae</taxon>
        <taxon>Clostridiaceae incertae sedis</taxon>
        <taxon>Candidatus Limenecus</taxon>
    </lineage>
</organism>
<feature type="transmembrane region" description="Helical" evidence="7">
    <location>
        <begin position="106"/>
        <end position="129"/>
    </location>
</feature>
<evidence type="ECO:0000256" key="6">
    <source>
        <dbReference type="ARBA" id="ARBA00023136"/>
    </source>
</evidence>
<name>A0A9D1N0C1_9CLOT</name>
<dbReference type="AlphaFoldDB" id="A0A9D1N0C1"/>
<evidence type="ECO:0000313" key="9">
    <source>
        <dbReference type="Proteomes" id="UP000886748"/>
    </source>
</evidence>
<protein>
    <submittedName>
        <fullName evidence="8">Chromate transporter</fullName>
    </submittedName>
</protein>
<keyword evidence="4 7" id="KW-0812">Transmembrane</keyword>
<evidence type="ECO:0000256" key="4">
    <source>
        <dbReference type="ARBA" id="ARBA00022692"/>
    </source>
</evidence>
<feature type="transmembrane region" description="Helical" evidence="7">
    <location>
        <begin position="72"/>
        <end position="94"/>
    </location>
</feature>
<comment type="similarity">
    <text evidence="2">Belongs to the chromate ion transporter (CHR) (TC 2.A.51) family.</text>
</comment>
<dbReference type="Proteomes" id="UP000886748">
    <property type="component" value="Unassembled WGS sequence"/>
</dbReference>
<keyword evidence="6 7" id="KW-0472">Membrane</keyword>